<protein>
    <submittedName>
        <fullName evidence="3">Alpha/beta hydrolase</fullName>
    </submittedName>
</protein>
<keyword evidence="1 3" id="KW-0378">Hydrolase</keyword>
<dbReference type="Pfam" id="PF00561">
    <property type="entry name" value="Abhydrolase_1"/>
    <property type="match status" value="1"/>
</dbReference>
<dbReference type="GO" id="GO:0016787">
    <property type="term" value="F:hydrolase activity"/>
    <property type="evidence" value="ECO:0007669"/>
    <property type="project" value="UniProtKB-KW"/>
</dbReference>
<evidence type="ECO:0000256" key="1">
    <source>
        <dbReference type="ARBA" id="ARBA00022801"/>
    </source>
</evidence>
<sequence length="309" mass="33394">MERQTISVHGHQISYRTGGSGPVVLLIHGMAGSSAAWKPILEDLGQHATYVAPDLPGHGYSDKPRADYSLGAQASFLRDLLAALGHGSATVVGTSLGGGIAMQFSYQHPERCERLVLVGAGGLGEEVSPLLRLLAVPGLDLVMPVAFLPFIRTGVEAMTSWFGKFGLAPKPKTNEMWRAYTSLMEPETRKAFNQTLRSVIDLKGQRVSAMDKLYLAADIPTLIIWGDEDPIIPISHAHDAHEMIDGSRLEVMEGCGHFPYAEHPRQFTKLVVDFMNSTTAASIHSADLNRILSEQAEENASLQAPAQGS</sequence>
<evidence type="ECO:0000313" key="3">
    <source>
        <dbReference type="EMBL" id="MBK9298333.1"/>
    </source>
</evidence>
<dbReference type="InterPro" id="IPR029058">
    <property type="entry name" value="AB_hydrolase_fold"/>
</dbReference>
<gene>
    <name evidence="3" type="ORF">IPN02_16130</name>
</gene>
<dbReference type="AlphaFoldDB" id="A0A936TEG5"/>
<name>A0A936TEG5_9ACTN</name>
<dbReference type="SUPFAM" id="SSF53474">
    <property type="entry name" value="alpha/beta-Hydrolases"/>
    <property type="match status" value="1"/>
</dbReference>
<evidence type="ECO:0000313" key="4">
    <source>
        <dbReference type="Proteomes" id="UP000727993"/>
    </source>
</evidence>
<feature type="domain" description="AB hydrolase-1" evidence="2">
    <location>
        <begin position="22"/>
        <end position="264"/>
    </location>
</feature>
<dbReference type="EMBL" id="JADJZA010000008">
    <property type="protein sequence ID" value="MBK9298333.1"/>
    <property type="molecule type" value="Genomic_DNA"/>
</dbReference>
<dbReference type="InterPro" id="IPR050266">
    <property type="entry name" value="AB_hydrolase_sf"/>
</dbReference>
<dbReference type="Gene3D" id="3.40.50.1820">
    <property type="entry name" value="alpha/beta hydrolase"/>
    <property type="match status" value="1"/>
</dbReference>
<dbReference type="PRINTS" id="PR00111">
    <property type="entry name" value="ABHYDROLASE"/>
</dbReference>
<dbReference type="InterPro" id="IPR000639">
    <property type="entry name" value="Epox_hydrolase-like"/>
</dbReference>
<dbReference type="InterPro" id="IPR000073">
    <property type="entry name" value="AB_hydrolase_1"/>
</dbReference>
<dbReference type="Proteomes" id="UP000727993">
    <property type="component" value="Unassembled WGS sequence"/>
</dbReference>
<proteinExistence type="predicted"/>
<organism evidence="3 4">
    <name type="scientific">Candidatus Neomicrothrix subdominans</name>
    <dbReference type="NCBI Taxonomy" id="2954438"/>
    <lineage>
        <taxon>Bacteria</taxon>
        <taxon>Bacillati</taxon>
        <taxon>Actinomycetota</taxon>
        <taxon>Acidimicrobiia</taxon>
        <taxon>Acidimicrobiales</taxon>
        <taxon>Microthrixaceae</taxon>
        <taxon>Candidatus Neomicrothrix</taxon>
    </lineage>
</organism>
<reference evidence="3 4" key="1">
    <citation type="submission" date="2020-10" db="EMBL/GenBank/DDBJ databases">
        <title>Connecting structure to function with the recovery of over 1000 high-quality activated sludge metagenome-assembled genomes encoding full-length rRNA genes using long-read sequencing.</title>
        <authorList>
            <person name="Singleton C.M."/>
            <person name="Petriglieri F."/>
            <person name="Kristensen J.M."/>
            <person name="Kirkegaard R.H."/>
            <person name="Michaelsen T.Y."/>
            <person name="Andersen M.H."/>
            <person name="Karst S.M."/>
            <person name="Dueholm M.S."/>
            <person name="Nielsen P.H."/>
            <person name="Albertsen M."/>
        </authorList>
    </citation>
    <scope>NUCLEOTIDE SEQUENCE [LARGE SCALE GENOMIC DNA]</scope>
    <source>
        <strain evidence="3">Lyne_18-Q3-R50-59_MAXAC.006</strain>
    </source>
</reference>
<comment type="caution">
    <text evidence="3">The sequence shown here is derived from an EMBL/GenBank/DDBJ whole genome shotgun (WGS) entry which is preliminary data.</text>
</comment>
<dbReference type="PANTHER" id="PTHR43798">
    <property type="entry name" value="MONOACYLGLYCEROL LIPASE"/>
    <property type="match status" value="1"/>
</dbReference>
<dbReference type="PRINTS" id="PR00412">
    <property type="entry name" value="EPOXHYDRLASE"/>
</dbReference>
<dbReference type="PANTHER" id="PTHR43798:SF31">
    <property type="entry name" value="AB HYDROLASE SUPERFAMILY PROTEIN YCLE"/>
    <property type="match status" value="1"/>
</dbReference>
<accession>A0A936TEG5</accession>
<dbReference type="GO" id="GO:0016020">
    <property type="term" value="C:membrane"/>
    <property type="evidence" value="ECO:0007669"/>
    <property type="project" value="TreeGrafter"/>
</dbReference>
<evidence type="ECO:0000259" key="2">
    <source>
        <dbReference type="Pfam" id="PF00561"/>
    </source>
</evidence>